<dbReference type="Proteomes" id="UP001445076">
    <property type="component" value="Unassembled WGS sequence"/>
</dbReference>
<feature type="compositionally biased region" description="Polar residues" evidence="1">
    <location>
        <begin position="642"/>
        <end position="652"/>
    </location>
</feature>
<feature type="compositionally biased region" description="Acidic residues" evidence="1">
    <location>
        <begin position="760"/>
        <end position="770"/>
    </location>
</feature>
<feature type="compositionally biased region" description="Basic and acidic residues" evidence="1">
    <location>
        <begin position="2109"/>
        <end position="2121"/>
    </location>
</feature>
<feature type="non-terminal residue" evidence="2">
    <location>
        <position position="1"/>
    </location>
</feature>
<feature type="compositionally biased region" description="Gly residues" evidence="1">
    <location>
        <begin position="1678"/>
        <end position="1691"/>
    </location>
</feature>
<dbReference type="EMBL" id="JARKIK010000076">
    <property type="protein sequence ID" value="KAK8727318.1"/>
    <property type="molecule type" value="Genomic_DNA"/>
</dbReference>
<feature type="compositionally biased region" description="Basic and acidic residues" evidence="1">
    <location>
        <begin position="1947"/>
        <end position="1958"/>
    </location>
</feature>
<feature type="compositionally biased region" description="Pro residues" evidence="1">
    <location>
        <begin position="1597"/>
        <end position="1606"/>
    </location>
</feature>
<protein>
    <submittedName>
        <fullName evidence="2">Uncharacterized protein</fullName>
    </submittedName>
</protein>
<feature type="region of interest" description="Disordered" evidence="1">
    <location>
        <begin position="642"/>
        <end position="684"/>
    </location>
</feature>
<gene>
    <name evidence="2" type="ORF">OTU49_009813</name>
</gene>
<feature type="compositionally biased region" description="Low complexity" evidence="1">
    <location>
        <begin position="2047"/>
        <end position="2064"/>
    </location>
</feature>
<reference evidence="2 3" key="1">
    <citation type="journal article" date="2024" name="BMC Genomics">
        <title>Genome assembly of redclaw crayfish (Cherax quadricarinatus) provides insights into its immune adaptation and hypoxia tolerance.</title>
        <authorList>
            <person name="Liu Z."/>
            <person name="Zheng J."/>
            <person name="Li H."/>
            <person name="Fang K."/>
            <person name="Wang S."/>
            <person name="He J."/>
            <person name="Zhou D."/>
            <person name="Weng S."/>
            <person name="Chi M."/>
            <person name="Gu Z."/>
            <person name="He J."/>
            <person name="Li F."/>
            <person name="Wang M."/>
        </authorList>
    </citation>
    <scope>NUCLEOTIDE SEQUENCE [LARGE SCALE GENOMIC DNA]</scope>
    <source>
        <strain evidence="2">ZL_2023a</strain>
    </source>
</reference>
<feature type="region of interest" description="Disordered" evidence="1">
    <location>
        <begin position="1896"/>
        <end position="2142"/>
    </location>
</feature>
<name>A0AAW0W9L2_CHEQU</name>
<feature type="compositionally biased region" description="Basic and acidic residues" evidence="1">
    <location>
        <begin position="2360"/>
        <end position="2373"/>
    </location>
</feature>
<feature type="region of interest" description="Disordered" evidence="1">
    <location>
        <begin position="1022"/>
        <end position="1059"/>
    </location>
</feature>
<feature type="region of interest" description="Disordered" evidence="1">
    <location>
        <begin position="742"/>
        <end position="783"/>
    </location>
</feature>
<feature type="region of interest" description="Disordered" evidence="1">
    <location>
        <begin position="1372"/>
        <end position="1810"/>
    </location>
</feature>
<feature type="region of interest" description="Disordered" evidence="1">
    <location>
        <begin position="884"/>
        <end position="951"/>
    </location>
</feature>
<feature type="region of interest" description="Disordered" evidence="1">
    <location>
        <begin position="2192"/>
        <end position="2348"/>
    </location>
</feature>
<proteinExistence type="predicted"/>
<evidence type="ECO:0000256" key="1">
    <source>
        <dbReference type="SAM" id="MobiDB-lite"/>
    </source>
</evidence>
<feature type="compositionally biased region" description="Low complexity" evidence="1">
    <location>
        <begin position="884"/>
        <end position="901"/>
    </location>
</feature>
<feature type="region of interest" description="Disordered" evidence="1">
    <location>
        <begin position="1300"/>
        <end position="1348"/>
    </location>
</feature>
<feature type="region of interest" description="Disordered" evidence="1">
    <location>
        <begin position="1269"/>
        <end position="1288"/>
    </location>
</feature>
<feature type="region of interest" description="Disordered" evidence="1">
    <location>
        <begin position="2841"/>
        <end position="2925"/>
    </location>
</feature>
<feature type="compositionally biased region" description="Polar residues" evidence="1">
    <location>
        <begin position="2245"/>
        <end position="2260"/>
    </location>
</feature>
<feature type="compositionally biased region" description="Polar residues" evidence="1">
    <location>
        <begin position="1373"/>
        <end position="1382"/>
    </location>
</feature>
<feature type="compositionally biased region" description="Polar residues" evidence="1">
    <location>
        <begin position="2194"/>
        <end position="2228"/>
    </location>
</feature>
<feature type="compositionally biased region" description="Polar residues" evidence="1">
    <location>
        <begin position="1911"/>
        <end position="1930"/>
    </location>
</feature>
<feature type="region of interest" description="Disordered" evidence="1">
    <location>
        <begin position="1824"/>
        <end position="1858"/>
    </location>
</feature>
<feature type="region of interest" description="Disordered" evidence="1">
    <location>
        <begin position="2672"/>
        <end position="2695"/>
    </location>
</feature>
<sequence>LSDSDHSDSSDDYDLPPVDDSVYDLQFDPYFYQGSISLEDIPDDQPIDYPCPYDVNGEYVSASSRQYNPHFSYIDNWNYNPVTTPGDLYRSQSHPEDISHRHYEDEPLDANAPLHVFLSQPLPSQVSTGFSLETTLLRPRKRGEFSSLCSFGGSQLYTITEEVESDDYYDDFHTRRNYSESDLYCGDPEGFYSDSHYISSDLYYGDTDSESESTIHSELSDFRLSTETLEQDSEEFEEADQWSRDATDDNQVVSEININPFFESCSDKTKYINNHSQKHTITYENPECISETSLIENSTSPFEEVEDLPVLDSESSCQGEYPDEFFLFCSEAEITDMEVMEKVDMLPYSNNKDDFTYFKVEGKVSGRSSPADQDFLLESYTCSVEKNNSYTNADNSRKTTTAVPYNSFWEGNVNGTAHGRKESYTPVYQNVLVNTRLSKSNPNLASIADEVEHSRQVSRPVYQNVPVPAKRYHLPATEDDINNANVYDRNSNYPDYRSEEIHVNKCYSPYMNVPYSGPRGEASAQYRSESQMTSSSSLVGSLDLLSSNGYGDTHFEEHHHSRDLESMRYRSQRASQDLRFVGVAQCPQVEASFGLHNPSFLDRESSTRSAAAFSAYASNTSLDHDTFSKTSKIYKWNGSSSVSDLTSLNRDLSPSPPGLTRGSASATDLSRVTPDEEGGIPRRASLGETSYAAWCAHVHEDQDGQEEFVLSHGHRNTSPFVFTPHPKSGKRAMMEFYVNTLTSDSDTGSDSSTTASTTDSDTDNDDDEDGTGGRSYQVTAPGDGLLATIEEDAEEDSGNESSGHWLFSADNTDTDSVIHLPAVIDTCPPVHPLHHTLHEGESSGSEETLVVEDEQENAGQGVGSSQQQEVGVVKKSHALTTTAPTTTTALTTTTAPTTAATDTHYDPSAVCERDQGGAAGTGSVVSTSDRRRRLHEGRAGVPPTGRRPLPTMLGRAHVAATLYEQQLDDVFDFESLESCESVSGGSEASFSAHDNTSLNDTHLVFTTSATSQPFDDAASGYIEDDNSDSRHLTVQEEAWSTPSRPPHSHDETTSAPPHLNTTFVVDGSQHTILERSLEGVLPGLASTLSGLNGDEKRTEGRPSAVVNIQHVQSSTGHGKMCESNKSEGVCDDLQLCQTKSGPERVDLFGLPVRWTPTGAAHHPLPGAPQDAAYRTVLTHEEHMSAPLSSDRRPSDTGISPGLASSSDVTAGESGGETGVEVAREVSPTFTTHTGSGETSSEACHYQPPPPGNLLHHLSVPPQVLRDAGVVAPAGTGPQHDPVGTMRDATPSSIDLITERTQPPRASHPTQQPVDPPTTHHAHPPDANSDLPSGDSDTDTDNTDGDYDEEDHFSAEVSLRISVPSEAATAVKSFRSSDISQVSGGEGGGAGRGAAPEPRAASQSSSPAGVPDTVRWSECPSATDSLSEVSSLDASLTPISESATRPSLTEPATARPRRQHVLQTRMGRTRSCGDLRRYSESESEEEAADMSGLPQSVARLPQDAGTRPFKSTFATYIEQQHRQGEWHGATRSGGRRPRPPPAHPLSGSDASDEEVRSHYAGHRGHCRPRRHRSFHEAPPACRHEPQALRQVRGGTWAVPPPPPPAPLPGRRRPQPISVDLAEEFLSQESFKLPNGKQSAGKALGERICSVERGAPEQHPGAGTGPSQGPRPPPPSQQPGDGGTAIGVCGGGALPDPAGSRSEVRPPPPVLTPELTVQRAPPPLAPPPSQPPDHHPHQYSSTLAQLSNECHPVHTGHSSSGPTHDPPAATHDPPAAAHALTPAGSDPSRQCLPADTSVSPEMAEGRVRVRTKTYGTHGEVEVYLARADSGITPPHPSPVLTPTGGADHRPGSRGVTFSPSVKEVNWRESYYDVDPDEDTADAVDVRKVVVVTAESPRPQRVTVGTPPPALVPVNSTAVPENTAGNRASSPGHTVSALPEHISPAPNHATEPKHTSAEPKHIITVPGHIPTVSSNNVYNRPDKANGIASEQPVLSSSSDAELNGEKSPKVSTPIWQRFKLPKIPSPKAQRPKLPPKPQSLSSRSSDTESSKPSSPAPDSGSSTPSSPDNRQKKAPSSPRFFTWGNKRDKTRNLPRPLVSPPPPPAQGSTRQVRQELEVEVKGEPESSVSVGALSHEDGVGSCKSASGDCLVKRVVPRESVSAVKGLDRGGNYTHSATIGLNEGVDLTCSAARGVNKSVDSADSATRGLNQGVDSTYSATRGVNKSVDSADSATRGVDAELCSADSDASLESNRSPAPSVTSGDDSSDIGQLHSPRSAVSKPPLPPQLQQRPSQQVFHKARLLSARRQYFSQERQVSAPERSSPPKDLNDSPAPVAQPPPPPLSASRYNSAFDASKSLKERFEKFSASARAERERLAKSTPDLSVIEASVRRPGPRIDSCNQREQQQQQQPDSGSAAWASDGDTAEPAHAHHGVSNAHNKARAAIHERYKTRAQRIYARSRTQSVGVLETDLDTGASREVLTLQETNLDDLYRDLQQLLDTLPALGAPQGHSDKARAKSLLDLEGTSATMDDQLTAPPRPPDTRAKSMEFLLDDNNKASVECQLLLEAGCEPPENELMKGSERQLSEAELRVRRSLQRLDVPEWMKNAQPQQQGFLLRRRDYGSSTASATGGGWSAYSSKTASMTSLGSSRAHTPNTPTKVVIPTRVTSRGMTGLGGVTSPASNCSISPSPSDRSGSLFQYPISRWSTSRLNSGTTTPTGSVTSTKSTATYTRQPYLGWRSQTSLASLAGSQSSLTNTGSYLTAADRLALGITAYSQRFVKSAANTQDKENSSAEANVAAPLKPDSEDQNDKGSTNGSIKLQVPDVADVHSSIKEVTSAIVHYCNESTPSPRASPRGSPRPEGRAPSPRRLVWVESSFVGSRPITSPETPTGSSHAITPTSQLNGHDLAESGEATSRPPQPPGEYLLAW</sequence>
<feature type="compositionally biased region" description="Low complexity" evidence="1">
    <location>
        <begin position="1760"/>
        <end position="1781"/>
    </location>
</feature>
<keyword evidence="3" id="KW-1185">Reference proteome</keyword>
<organism evidence="2 3">
    <name type="scientific">Cherax quadricarinatus</name>
    <name type="common">Australian red claw crayfish</name>
    <dbReference type="NCBI Taxonomy" id="27406"/>
    <lineage>
        <taxon>Eukaryota</taxon>
        <taxon>Metazoa</taxon>
        <taxon>Ecdysozoa</taxon>
        <taxon>Arthropoda</taxon>
        <taxon>Crustacea</taxon>
        <taxon>Multicrustacea</taxon>
        <taxon>Malacostraca</taxon>
        <taxon>Eumalacostraca</taxon>
        <taxon>Eucarida</taxon>
        <taxon>Decapoda</taxon>
        <taxon>Pleocyemata</taxon>
        <taxon>Astacidea</taxon>
        <taxon>Parastacoidea</taxon>
        <taxon>Parastacidae</taxon>
        <taxon>Cherax</taxon>
    </lineage>
</organism>
<feature type="compositionally biased region" description="Basic residues" evidence="1">
    <location>
        <begin position="1558"/>
        <end position="1572"/>
    </location>
</feature>
<feature type="compositionally biased region" description="Polar residues" evidence="1">
    <location>
        <begin position="1419"/>
        <end position="1446"/>
    </location>
</feature>
<feature type="compositionally biased region" description="Acidic residues" evidence="1">
    <location>
        <begin position="1335"/>
        <end position="1348"/>
    </location>
</feature>
<feature type="region of interest" description="Disordered" evidence="1">
    <location>
        <begin position="835"/>
        <end position="870"/>
    </location>
</feature>
<feature type="compositionally biased region" description="Pro residues" evidence="1">
    <location>
        <begin position="1718"/>
        <end position="1729"/>
    </location>
</feature>
<feature type="region of interest" description="Disordered" evidence="1">
    <location>
        <begin position="2360"/>
        <end position="2437"/>
    </location>
</feature>
<feature type="compositionally biased region" description="Low complexity" evidence="1">
    <location>
        <begin position="1228"/>
        <end position="1241"/>
    </location>
</feature>
<feature type="compositionally biased region" description="Low complexity" evidence="1">
    <location>
        <begin position="742"/>
        <end position="759"/>
    </location>
</feature>
<feature type="compositionally biased region" description="Basic and acidic residues" evidence="1">
    <location>
        <begin position="1181"/>
        <end position="1194"/>
    </location>
</feature>
<feature type="compositionally biased region" description="Polar residues" evidence="1">
    <location>
        <begin position="2879"/>
        <end position="2900"/>
    </location>
</feature>
<feature type="compositionally biased region" description="Basic and acidic residues" evidence="1">
    <location>
        <begin position="1470"/>
        <end position="1479"/>
    </location>
</feature>
<feature type="region of interest" description="Disordered" evidence="1">
    <location>
        <begin position="2781"/>
        <end position="2819"/>
    </location>
</feature>
<evidence type="ECO:0000313" key="2">
    <source>
        <dbReference type="EMBL" id="KAK8727318.1"/>
    </source>
</evidence>
<feature type="region of interest" description="Disordered" evidence="1">
    <location>
        <begin position="1181"/>
        <end position="1257"/>
    </location>
</feature>
<feature type="compositionally biased region" description="Low complexity" evidence="1">
    <location>
        <begin position="2676"/>
        <end position="2693"/>
    </location>
</feature>
<comment type="caution">
    <text evidence="2">The sequence shown here is derived from an EMBL/GenBank/DDBJ whole genome shotgun (WGS) entry which is preliminary data.</text>
</comment>
<feature type="compositionally biased region" description="Polar residues" evidence="1">
    <location>
        <begin position="1736"/>
        <end position="1746"/>
    </location>
</feature>
<evidence type="ECO:0000313" key="3">
    <source>
        <dbReference type="Proteomes" id="UP001445076"/>
    </source>
</evidence>
<accession>A0AAW0W9L2</accession>